<evidence type="ECO:0000259" key="7">
    <source>
        <dbReference type="Pfam" id="PF13086"/>
    </source>
</evidence>
<keyword evidence="10" id="KW-1185">Reference proteome</keyword>
<feature type="domain" description="DNA2/NAM7 helicase helicase" evidence="7">
    <location>
        <begin position="636"/>
        <end position="895"/>
    </location>
</feature>
<dbReference type="GO" id="GO:0043139">
    <property type="term" value="F:5'-3' DNA helicase activity"/>
    <property type="evidence" value="ECO:0007669"/>
    <property type="project" value="TreeGrafter"/>
</dbReference>
<proteinExistence type="inferred from homology"/>
<dbReference type="InterPro" id="IPR027417">
    <property type="entry name" value="P-loop_NTPase"/>
</dbReference>
<evidence type="ECO:0000256" key="2">
    <source>
        <dbReference type="ARBA" id="ARBA00022741"/>
    </source>
</evidence>
<dbReference type="InterPro" id="IPR050534">
    <property type="entry name" value="Coronavir_polyprotein_1ab"/>
</dbReference>
<dbReference type="Proteomes" id="UP000482800">
    <property type="component" value="Unassembled WGS sequence"/>
</dbReference>
<sequence>MARKADAKRAEIIEFWRTVEMFSPPGVDKASPDRLVVPVKPGRPLPWESGHELRRRRLKPNLTWRHVVYLGIYRLDAIVETISRFLEADGESFDERPRGESAAAMFLVDENGKAFLDSEVLSSCAWATGQVLSQGRRSQDWLRGFEDAKERFSKAWADEVIEEIVPPVDEKSPPTVYRRVLDHARLRACLDAATAPAGVSEALSCTEIRIKSQIIARRTAEDGGGHEFLNSLITGDLARVAGRVAKGDIGAALRDYLRPEAEIRTAARVDVRAQPGTVLPATAPDRVPAGRWLSHPAHALALNQQVAVSTAMAMTGAGLMAVNGPPGTGKTTMLRDLIAALVVERAKRLAALSDPRKAFTREVLHWTVGQRTRQVSEWKPELTGFEMVVASTNNGAVRNVTDEIPAADAIDDSWRERAAAVDYFPEIATALLAPDPPDSAPEAQAAGESAQAAGQATGVQAWALVAARLGHKANRSRFVHAFWYEGHDDPPEVQRTWRGLLAVLREYEQSAPERRWSAAVAEFRAVEARVERLRAAKAEVYRAVERRARMDGELAGLRRAVVTAGERVDRTHERHQAAVRVERERQAEAAEVANARQAEAQRIAEQRMASAERMVQSWEAEVSRRWQAHAQHQQSRPGLWERLKTLGAATSRWARQDSWLANQVGAAQHEMRAAQHEVAAAAHARTAPVSQPPYEPLLAARREVAQAERAATAAKHAQADAAQELRDLEAEIAATDGRLDRAATALGPHYPDATWWKERERREPAALWTDEEWNLARSELFLAALKLHKEFLRHTPTEMRRNLQAAMDLVSGEMPENVSEEAALAAWRSLFFVVPVVSTTFASYARLFGHLGKESLGWLLVDEAGQATPQNAVGALWRTKRAVVVGDPLQLEPITTLPFPAEQVIRNDFGVDEQWSASGTSVQRLADRQTPLGTWLSDEDGSTWVGVPLTVHRRCDQPMFDIVNAIAYDGLMIDGTGRAAAERFDAAYPTLPPSKWIDVSGGVAQGHWIPDEGRHLDRILGTLADLRFDMSKVMVIAPFREIVREVWGRSERYPGLVAGTVHTVQGKQADVVILVLGGDPQRPRGREWAASKPNLLNVAVSRAKRRLYVIGDRRAWAGQRHFNVLAANLPYTTPVHPQ</sequence>
<dbReference type="InterPro" id="IPR041679">
    <property type="entry name" value="DNA2/NAM7-like_C"/>
</dbReference>
<dbReference type="GO" id="GO:0005524">
    <property type="term" value="F:ATP binding"/>
    <property type="evidence" value="ECO:0007669"/>
    <property type="project" value="UniProtKB-KW"/>
</dbReference>
<organism evidence="9 10">
    <name type="scientific">Phytohabitans houttuyneae</name>
    <dbReference type="NCBI Taxonomy" id="1076126"/>
    <lineage>
        <taxon>Bacteria</taxon>
        <taxon>Bacillati</taxon>
        <taxon>Actinomycetota</taxon>
        <taxon>Actinomycetes</taxon>
        <taxon>Micromonosporales</taxon>
        <taxon>Micromonosporaceae</taxon>
    </lineage>
</organism>
<gene>
    <name evidence="9" type="ORF">Phou_060270</name>
</gene>
<protein>
    <recommendedName>
        <fullName evidence="11">DNA helicase</fullName>
    </recommendedName>
</protein>
<evidence type="ECO:0000256" key="5">
    <source>
        <dbReference type="ARBA" id="ARBA00022840"/>
    </source>
</evidence>
<reference evidence="9 10" key="2">
    <citation type="submission" date="2020-03" db="EMBL/GenBank/DDBJ databases">
        <authorList>
            <person name="Ichikawa N."/>
            <person name="Kimura A."/>
            <person name="Kitahashi Y."/>
            <person name="Uohara A."/>
        </authorList>
    </citation>
    <scope>NUCLEOTIDE SEQUENCE [LARGE SCALE GENOMIC DNA]</scope>
    <source>
        <strain evidence="9 10">NBRC 108639</strain>
    </source>
</reference>
<keyword evidence="5" id="KW-0067">ATP-binding</keyword>
<evidence type="ECO:0008006" key="11">
    <source>
        <dbReference type="Google" id="ProtNLM"/>
    </source>
</evidence>
<comment type="caution">
    <text evidence="9">The sequence shown here is derived from an EMBL/GenBank/DDBJ whole genome shotgun (WGS) entry which is preliminary data.</text>
</comment>
<feature type="coiled-coil region" evidence="6">
    <location>
        <begin position="697"/>
        <end position="745"/>
    </location>
</feature>
<dbReference type="Pfam" id="PF13087">
    <property type="entry name" value="AAA_12"/>
    <property type="match status" value="1"/>
</dbReference>
<dbReference type="PANTHER" id="PTHR43788:SF8">
    <property type="entry name" value="DNA-BINDING PROTEIN SMUBP-2"/>
    <property type="match status" value="1"/>
</dbReference>
<evidence type="ECO:0000256" key="3">
    <source>
        <dbReference type="ARBA" id="ARBA00022801"/>
    </source>
</evidence>
<dbReference type="AlphaFoldDB" id="A0A6V8KJG2"/>
<dbReference type="Gene3D" id="3.40.50.300">
    <property type="entry name" value="P-loop containing nucleotide triphosphate hydrolases"/>
    <property type="match status" value="3"/>
</dbReference>
<evidence type="ECO:0000313" key="9">
    <source>
        <dbReference type="EMBL" id="GFJ81847.1"/>
    </source>
</evidence>
<dbReference type="EMBL" id="BLPF01000002">
    <property type="protein sequence ID" value="GFJ81847.1"/>
    <property type="molecule type" value="Genomic_DNA"/>
</dbReference>
<reference evidence="9 10" key="1">
    <citation type="submission" date="2020-03" db="EMBL/GenBank/DDBJ databases">
        <title>Whole genome shotgun sequence of Phytohabitans houttuyneae NBRC 108639.</title>
        <authorList>
            <person name="Komaki H."/>
            <person name="Tamura T."/>
        </authorList>
    </citation>
    <scope>NUCLEOTIDE SEQUENCE [LARGE SCALE GENOMIC DNA]</scope>
    <source>
        <strain evidence="9 10">NBRC 108639</strain>
    </source>
</reference>
<keyword evidence="6" id="KW-0175">Coiled coil</keyword>
<dbReference type="PANTHER" id="PTHR43788">
    <property type="entry name" value="DNA2/NAM7 HELICASE FAMILY MEMBER"/>
    <property type="match status" value="1"/>
</dbReference>
<keyword evidence="3" id="KW-0378">Hydrolase</keyword>
<dbReference type="Pfam" id="PF13086">
    <property type="entry name" value="AAA_11"/>
    <property type="match status" value="1"/>
</dbReference>
<dbReference type="InterPro" id="IPR047187">
    <property type="entry name" value="SF1_C_Upf1"/>
</dbReference>
<feature type="domain" description="DNA2/NAM7 helicase-like C-terminal" evidence="8">
    <location>
        <begin position="949"/>
        <end position="1113"/>
    </location>
</feature>
<dbReference type="GO" id="GO:0016787">
    <property type="term" value="F:hydrolase activity"/>
    <property type="evidence" value="ECO:0007669"/>
    <property type="project" value="UniProtKB-KW"/>
</dbReference>
<feature type="coiled-coil region" evidence="6">
    <location>
        <begin position="578"/>
        <end position="621"/>
    </location>
</feature>
<keyword evidence="2" id="KW-0547">Nucleotide-binding</keyword>
<evidence type="ECO:0000259" key="8">
    <source>
        <dbReference type="Pfam" id="PF13087"/>
    </source>
</evidence>
<dbReference type="CDD" id="cd18808">
    <property type="entry name" value="SF1_C_Upf1"/>
    <property type="match status" value="1"/>
</dbReference>
<accession>A0A6V8KJG2</accession>
<dbReference type="SUPFAM" id="SSF52540">
    <property type="entry name" value="P-loop containing nucleoside triphosphate hydrolases"/>
    <property type="match status" value="1"/>
</dbReference>
<evidence type="ECO:0000313" key="10">
    <source>
        <dbReference type="Proteomes" id="UP000482800"/>
    </source>
</evidence>
<evidence type="ECO:0000256" key="1">
    <source>
        <dbReference type="ARBA" id="ARBA00007913"/>
    </source>
</evidence>
<evidence type="ECO:0000256" key="6">
    <source>
        <dbReference type="SAM" id="Coils"/>
    </source>
</evidence>
<dbReference type="InterPro" id="IPR041677">
    <property type="entry name" value="DNA2/NAM7_AAA_11"/>
</dbReference>
<name>A0A6V8KJG2_9ACTN</name>
<dbReference type="RefSeq" id="WP_218579247.1">
    <property type="nucleotide sequence ID" value="NZ_BAABGO010000022.1"/>
</dbReference>
<comment type="similarity">
    <text evidence="1">Belongs to the DNA2/NAM7 helicase family.</text>
</comment>
<keyword evidence="4" id="KW-0347">Helicase</keyword>
<evidence type="ECO:0000256" key="4">
    <source>
        <dbReference type="ARBA" id="ARBA00022806"/>
    </source>
</evidence>